<keyword evidence="1 2" id="KW-0597">Phosphoprotein</keyword>
<dbReference type="SUPFAM" id="SSF52172">
    <property type="entry name" value="CheY-like"/>
    <property type="match status" value="1"/>
</dbReference>
<evidence type="ECO:0000259" key="3">
    <source>
        <dbReference type="PROSITE" id="PS50110"/>
    </source>
</evidence>
<dbReference type="PANTHER" id="PTHR44591">
    <property type="entry name" value="STRESS RESPONSE REGULATOR PROTEIN 1"/>
    <property type="match status" value="1"/>
</dbReference>
<dbReference type="SMART" id="SM00448">
    <property type="entry name" value="REC"/>
    <property type="match status" value="1"/>
</dbReference>
<dbReference type="EMBL" id="CP012159">
    <property type="protein sequence ID" value="AKT37716.1"/>
    <property type="molecule type" value="Genomic_DNA"/>
</dbReference>
<dbReference type="GO" id="GO:0000160">
    <property type="term" value="P:phosphorelay signal transduction system"/>
    <property type="evidence" value="ECO:0007669"/>
    <property type="project" value="InterPro"/>
</dbReference>
<organism evidence="4 5">
    <name type="scientific">Chondromyces crocatus</name>
    <dbReference type="NCBI Taxonomy" id="52"/>
    <lineage>
        <taxon>Bacteria</taxon>
        <taxon>Pseudomonadati</taxon>
        <taxon>Myxococcota</taxon>
        <taxon>Polyangia</taxon>
        <taxon>Polyangiales</taxon>
        <taxon>Polyangiaceae</taxon>
        <taxon>Chondromyces</taxon>
    </lineage>
</organism>
<reference evidence="4 5" key="1">
    <citation type="submission" date="2015-07" db="EMBL/GenBank/DDBJ databases">
        <title>Genome analysis of myxobacterium Chondromyces crocatus Cm c5 reveals a high potential for natural compound synthesis and the genetic basis for the loss of fruiting body formation.</title>
        <authorList>
            <person name="Zaburannyi N."/>
            <person name="Bunk B."/>
            <person name="Maier J."/>
            <person name="Overmann J."/>
            <person name="Mueller R."/>
        </authorList>
    </citation>
    <scope>NUCLEOTIDE SEQUENCE [LARGE SCALE GENOMIC DNA]</scope>
    <source>
        <strain evidence="4 5">Cm c5</strain>
    </source>
</reference>
<proteinExistence type="predicted"/>
<dbReference type="PROSITE" id="PS50110">
    <property type="entry name" value="RESPONSE_REGULATORY"/>
    <property type="match status" value="1"/>
</dbReference>
<name>A0A0K1EA13_CHOCO</name>
<dbReference type="AlphaFoldDB" id="A0A0K1EA13"/>
<feature type="domain" description="Response regulatory" evidence="3">
    <location>
        <begin position="25"/>
        <end position="139"/>
    </location>
</feature>
<dbReference type="Proteomes" id="UP000067626">
    <property type="component" value="Chromosome"/>
</dbReference>
<feature type="modified residue" description="4-aspartylphosphate" evidence="2">
    <location>
        <position position="74"/>
    </location>
</feature>
<evidence type="ECO:0000313" key="4">
    <source>
        <dbReference type="EMBL" id="AKT37716.1"/>
    </source>
</evidence>
<evidence type="ECO:0000256" key="2">
    <source>
        <dbReference type="PROSITE-ProRule" id="PRU00169"/>
    </source>
</evidence>
<keyword evidence="5" id="KW-1185">Reference proteome</keyword>
<gene>
    <name evidence="4" type="ORF">CMC5_018580</name>
</gene>
<dbReference type="InterPro" id="IPR001789">
    <property type="entry name" value="Sig_transdc_resp-reg_receiver"/>
</dbReference>
<evidence type="ECO:0000256" key="1">
    <source>
        <dbReference type="ARBA" id="ARBA00022553"/>
    </source>
</evidence>
<dbReference type="OrthoDB" id="9800029at2"/>
<protein>
    <recommendedName>
        <fullName evidence="3">Response regulatory domain-containing protein</fullName>
    </recommendedName>
</protein>
<dbReference type="Pfam" id="PF00072">
    <property type="entry name" value="Response_reg"/>
    <property type="match status" value="1"/>
</dbReference>
<dbReference type="Gene3D" id="3.40.50.2300">
    <property type="match status" value="1"/>
</dbReference>
<dbReference type="STRING" id="52.CMC5_018580"/>
<dbReference type="InterPro" id="IPR050595">
    <property type="entry name" value="Bact_response_regulator"/>
</dbReference>
<dbReference type="InterPro" id="IPR011006">
    <property type="entry name" value="CheY-like_superfamily"/>
</dbReference>
<dbReference type="KEGG" id="ccro:CMC5_018580"/>
<dbReference type="PANTHER" id="PTHR44591:SF3">
    <property type="entry name" value="RESPONSE REGULATORY DOMAIN-CONTAINING PROTEIN"/>
    <property type="match status" value="1"/>
</dbReference>
<dbReference type="RefSeq" id="WP_050430044.1">
    <property type="nucleotide sequence ID" value="NZ_CP012159.1"/>
</dbReference>
<sequence length="143" mass="15212">MSQRAQDEPTGSSPALRAAQLEGFAVLIVEDDADSSELLAMVVEEHGARVKTAFDSVTALEALGGTQFDVVISDIGLPGHDGIWLVEEARRRGLQAPFIALSAYADSMASSRALAAGFLAYLIKPIDPTLVIQAVLRHAKPNR</sequence>
<evidence type="ECO:0000313" key="5">
    <source>
        <dbReference type="Proteomes" id="UP000067626"/>
    </source>
</evidence>
<accession>A0A0K1EA13</accession>